<dbReference type="EMBL" id="CAJNOR010003893">
    <property type="protein sequence ID" value="CAF1457298.1"/>
    <property type="molecule type" value="Genomic_DNA"/>
</dbReference>
<keyword evidence="6" id="KW-1185">Reference proteome</keyword>
<comment type="similarity">
    <text evidence="1">Belongs to the PhzF family.</text>
</comment>
<name>A0A815Q2A2_ADIRI</name>
<feature type="active site" evidence="3">
    <location>
        <position position="47"/>
    </location>
</feature>
<proteinExistence type="inferred from homology"/>
<dbReference type="GO" id="GO:0005737">
    <property type="term" value="C:cytoplasm"/>
    <property type="evidence" value="ECO:0007669"/>
    <property type="project" value="TreeGrafter"/>
</dbReference>
<dbReference type="PIRSF" id="PIRSF016184">
    <property type="entry name" value="PhzC_PhzF"/>
    <property type="match status" value="1"/>
</dbReference>
<reference evidence="5" key="1">
    <citation type="submission" date="2021-02" db="EMBL/GenBank/DDBJ databases">
        <authorList>
            <person name="Nowell W R."/>
        </authorList>
    </citation>
    <scope>NUCLEOTIDE SEQUENCE</scope>
</reference>
<evidence type="ECO:0000313" key="6">
    <source>
        <dbReference type="Proteomes" id="UP000663828"/>
    </source>
</evidence>
<dbReference type="GO" id="GO:0016853">
    <property type="term" value="F:isomerase activity"/>
    <property type="evidence" value="ECO:0007669"/>
    <property type="project" value="UniProtKB-KW"/>
</dbReference>
<keyword evidence="2" id="KW-0413">Isomerase</keyword>
<sequence>MKTIKIYQVDAFTDEIFRGNPAAVCPLDKWLNNDLLQKIAAENFLPETAFFVRNVDSSNNESYDIKWFTPEIEMDLCGHATLASAHVLFNHLHLNTNRIIFNSNSGKLIVEKQSHLIILNFPSRMPIEVELPEVILNGIGRKPMKTLKSRDYILIYENEDMIRNIRPNEQILNEINLDPGGIIVTAKANANNDQIDFVSRFFTPQSSIFEDPVTGSAHCSLIPYWSEQLQKTTMIALQISKRIGKIFCENLTDRVLISGTCQTYLEGQIYINDHDEYSFHDRIK</sequence>
<dbReference type="EMBL" id="CAJNOJ010000443">
    <property type="protein sequence ID" value="CAF1450020.1"/>
    <property type="molecule type" value="Genomic_DNA"/>
</dbReference>
<evidence type="ECO:0000313" key="4">
    <source>
        <dbReference type="EMBL" id="CAF1450020.1"/>
    </source>
</evidence>
<evidence type="ECO:0000313" key="5">
    <source>
        <dbReference type="EMBL" id="CAF1457298.1"/>
    </source>
</evidence>
<dbReference type="PANTHER" id="PTHR13774">
    <property type="entry name" value="PHENAZINE BIOSYNTHESIS PROTEIN"/>
    <property type="match status" value="1"/>
</dbReference>
<evidence type="ECO:0008006" key="7">
    <source>
        <dbReference type="Google" id="ProtNLM"/>
    </source>
</evidence>
<gene>
    <name evidence="4" type="ORF">EDS130_LOCUS39454</name>
    <name evidence="5" type="ORF">XAT740_LOCUS37230</name>
</gene>
<dbReference type="Proteomes" id="UP000663852">
    <property type="component" value="Unassembled WGS sequence"/>
</dbReference>
<evidence type="ECO:0000256" key="3">
    <source>
        <dbReference type="PIRSR" id="PIRSR016184-1"/>
    </source>
</evidence>
<comment type="caution">
    <text evidence="5">The sequence shown here is derived from an EMBL/GenBank/DDBJ whole genome shotgun (WGS) entry which is preliminary data.</text>
</comment>
<dbReference type="Proteomes" id="UP000663828">
    <property type="component" value="Unassembled WGS sequence"/>
</dbReference>
<dbReference type="NCBIfam" id="TIGR00654">
    <property type="entry name" value="PhzF_family"/>
    <property type="match status" value="1"/>
</dbReference>
<dbReference type="Gene3D" id="3.10.310.10">
    <property type="entry name" value="Diaminopimelate Epimerase, Chain A, domain 1"/>
    <property type="match status" value="2"/>
</dbReference>
<accession>A0A815Q2A2</accession>
<dbReference type="SUPFAM" id="SSF54506">
    <property type="entry name" value="Diaminopimelate epimerase-like"/>
    <property type="match status" value="1"/>
</dbReference>
<dbReference type="InterPro" id="IPR003719">
    <property type="entry name" value="Phenazine_PhzF-like"/>
</dbReference>
<dbReference type="Pfam" id="PF02567">
    <property type="entry name" value="PhzC-PhzF"/>
    <property type="match status" value="1"/>
</dbReference>
<evidence type="ECO:0000256" key="1">
    <source>
        <dbReference type="ARBA" id="ARBA00008270"/>
    </source>
</evidence>
<dbReference type="OrthoDB" id="75169at2759"/>
<dbReference type="PANTHER" id="PTHR13774:SF17">
    <property type="entry name" value="PHENAZINE BIOSYNTHESIS-LIKE DOMAIN-CONTAINING PROTEIN"/>
    <property type="match status" value="1"/>
</dbReference>
<protein>
    <recommendedName>
        <fullName evidence="7">Isomerase</fullName>
    </recommendedName>
</protein>
<evidence type="ECO:0000256" key="2">
    <source>
        <dbReference type="ARBA" id="ARBA00023235"/>
    </source>
</evidence>
<dbReference type="AlphaFoldDB" id="A0A815Q2A2"/>
<organism evidence="5 6">
    <name type="scientific">Adineta ricciae</name>
    <name type="common">Rotifer</name>
    <dbReference type="NCBI Taxonomy" id="249248"/>
    <lineage>
        <taxon>Eukaryota</taxon>
        <taxon>Metazoa</taxon>
        <taxon>Spiralia</taxon>
        <taxon>Gnathifera</taxon>
        <taxon>Rotifera</taxon>
        <taxon>Eurotatoria</taxon>
        <taxon>Bdelloidea</taxon>
        <taxon>Adinetida</taxon>
        <taxon>Adinetidae</taxon>
        <taxon>Adineta</taxon>
    </lineage>
</organism>